<organism evidence="1 2">
    <name type="scientific">Brevibacterium daeguense</name>
    <dbReference type="NCBI Taxonomy" id="909936"/>
    <lineage>
        <taxon>Bacteria</taxon>
        <taxon>Bacillati</taxon>
        <taxon>Actinomycetota</taxon>
        <taxon>Actinomycetes</taxon>
        <taxon>Micrococcales</taxon>
        <taxon>Brevibacteriaceae</taxon>
        <taxon>Brevibacterium</taxon>
    </lineage>
</organism>
<keyword evidence="2" id="KW-1185">Reference proteome</keyword>
<accession>A0ABP8ELM9</accession>
<evidence type="ECO:0000313" key="1">
    <source>
        <dbReference type="EMBL" id="GAA4284885.1"/>
    </source>
</evidence>
<sequence>MEDFLFTYYPFKPGQLAVWHPGAGRRVELLTDDDAAVFDRRWYRSSERSRSSTGASDSEAIRFAEVDLDAWWADRGDGAQFIAGLLWRTMERPGTFGCFGMHEWAMVYRQRTDEHRHTQVPLRLTQRATDAVVESHRIKCSHFDAYRFFTPQAQPRNELRPTRAGMQDNEQPGCLHAGMDLYKWAMKLVPVLPSELTLEAFDLARDIRVLDMEASPYDLRDWGYGVVAVETAEGKAEYVERQREFSRRGQLLRERMLTELERIPHLRR</sequence>
<proteinExistence type="predicted"/>
<comment type="caution">
    <text evidence="1">The sequence shown here is derived from an EMBL/GenBank/DDBJ whole genome shotgun (WGS) entry which is preliminary data.</text>
</comment>
<dbReference type="Proteomes" id="UP001501586">
    <property type="component" value="Unassembled WGS sequence"/>
</dbReference>
<name>A0ABP8ELM9_9MICO</name>
<dbReference type="EMBL" id="BAABAZ010000006">
    <property type="protein sequence ID" value="GAA4284885.1"/>
    <property type="molecule type" value="Genomic_DNA"/>
</dbReference>
<protein>
    <recommendedName>
        <fullName evidence="3">3-methyladenine DNA glycosylase</fullName>
    </recommendedName>
</protein>
<reference evidence="2" key="1">
    <citation type="journal article" date="2019" name="Int. J. Syst. Evol. Microbiol.">
        <title>The Global Catalogue of Microorganisms (GCM) 10K type strain sequencing project: providing services to taxonomists for standard genome sequencing and annotation.</title>
        <authorList>
            <consortium name="The Broad Institute Genomics Platform"/>
            <consortium name="The Broad Institute Genome Sequencing Center for Infectious Disease"/>
            <person name="Wu L."/>
            <person name="Ma J."/>
        </authorList>
    </citation>
    <scope>NUCLEOTIDE SEQUENCE [LARGE SCALE GENOMIC DNA]</scope>
    <source>
        <strain evidence="2">JCM 17458</strain>
    </source>
</reference>
<evidence type="ECO:0008006" key="3">
    <source>
        <dbReference type="Google" id="ProtNLM"/>
    </source>
</evidence>
<gene>
    <name evidence="1" type="ORF">GCM10022261_24160</name>
</gene>
<evidence type="ECO:0000313" key="2">
    <source>
        <dbReference type="Proteomes" id="UP001501586"/>
    </source>
</evidence>
<dbReference type="RefSeq" id="WP_336885215.1">
    <property type="nucleotide sequence ID" value="NZ_BAABAZ010000006.1"/>
</dbReference>